<evidence type="ECO:0000313" key="5">
    <source>
        <dbReference type="Proteomes" id="UP001420932"/>
    </source>
</evidence>
<protein>
    <recommendedName>
        <fullName evidence="3">Zinc knuckle CX2CX4HX4C domain-containing protein</fullName>
    </recommendedName>
</protein>
<feature type="signal peptide" evidence="2">
    <location>
        <begin position="1"/>
        <end position="17"/>
    </location>
</feature>
<evidence type="ECO:0000256" key="2">
    <source>
        <dbReference type="SAM" id="SignalP"/>
    </source>
</evidence>
<dbReference type="Pfam" id="PF14392">
    <property type="entry name" value="zf-CCHC_4"/>
    <property type="match status" value="1"/>
</dbReference>
<organism evidence="4 5">
    <name type="scientific">Stephania yunnanensis</name>
    <dbReference type="NCBI Taxonomy" id="152371"/>
    <lineage>
        <taxon>Eukaryota</taxon>
        <taxon>Viridiplantae</taxon>
        <taxon>Streptophyta</taxon>
        <taxon>Embryophyta</taxon>
        <taxon>Tracheophyta</taxon>
        <taxon>Spermatophyta</taxon>
        <taxon>Magnoliopsida</taxon>
        <taxon>Ranunculales</taxon>
        <taxon>Menispermaceae</taxon>
        <taxon>Menispermoideae</taxon>
        <taxon>Cissampelideae</taxon>
        <taxon>Stephania</taxon>
    </lineage>
</organism>
<name>A0AAP0J795_9MAGN</name>
<dbReference type="PANTHER" id="PTHR31286">
    <property type="entry name" value="GLYCINE-RICH CELL WALL STRUCTURAL PROTEIN 1.8-LIKE"/>
    <property type="match status" value="1"/>
</dbReference>
<dbReference type="EMBL" id="JBBNAF010000007">
    <property type="protein sequence ID" value="KAK9127547.1"/>
    <property type="molecule type" value="Genomic_DNA"/>
</dbReference>
<feature type="region of interest" description="Disordered" evidence="1">
    <location>
        <begin position="158"/>
        <end position="180"/>
    </location>
</feature>
<dbReference type="AlphaFoldDB" id="A0AAP0J795"/>
<dbReference type="PANTHER" id="PTHR31286:SF167">
    <property type="entry name" value="OS09G0268800 PROTEIN"/>
    <property type="match status" value="1"/>
</dbReference>
<dbReference type="InterPro" id="IPR040256">
    <property type="entry name" value="At4g02000-like"/>
</dbReference>
<dbReference type="Proteomes" id="UP001420932">
    <property type="component" value="Unassembled WGS sequence"/>
</dbReference>
<feature type="domain" description="Zinc knuckle CX2CX4HX4C" evidence="3">
    <location>
        <begin position="87"/>
        <end position="133"/>
    </location>
</feature>
<comment type="caution">
    <text evidence="4">The sequence shown here is derived from an EMBL/GenBank/DDBJ whole genome shotgun (WGS) entry which is preliminary data.</text>
</comment>
<gene>
    <name evidence="4" type="ORF">Syun_016344</name>
</gene>
<sequence>MFLILALGYSMITFFFCEKWSPNASLDSNDINTCKLWVQLHNLPIDCRSENIAQLIAKELGSPNKVEKDWRQNGLLLEKFLKVKVEVDVNKPLMRRKKIISGFKPISIEFKYERIKVICHIYYKITHFKHLCDQDHPTGQSYPYGDWMLVEYLLKQPATQRGEPSRRRTASRGTSSENMEHKMKDQNIYDFNMSLLYKNKSLVHLVDRSNHLQSIGNFSGSSSNQVSKDAGAKSALRWRYT</sequence>
<proteinExistence type="predicted"/>
<dbReference type="InterPro" id="IPR025836">
    <property type="entry name" value="Zn_knuckle_CX2CX4HX4C"/>
</dbReference>
<evidence type="ECO:0000256" key="1">
    <source>
        <dbReference type="SAM" id="MobiDB-lite"/>
    </source>
</evidence>
<evidence type="ECO:0000259" key="3">
    <source>
        <dbReference type="Pfam" id="PF14392"/>
    </source>
</evidence>
<keyword evidence="2" id="KW-0732">Signal</keyword>
<feature type="chain" id="PRO_5042995588" description="Zinc knuckle CX2CX4HX4C domain-containing protein" evidence="2">
    <location>
        <begin position="18"/>
        <end position="241"/>
    </location>
</feature>
<keyword evidence="5" id="KW-1185">Reference proteome</keyword>
<evidence type="ECO:0000313" key="4">
    <source>
        <dbReference type="EMBL" id="KAK9127547.1"/>
    </source>
</evidence>
<accession>A0AAP0J795</accession>
<reference evidence="4 5" key="1">
    <citation type="submission" date="2024-01" db="EMBL/GenBank/DDBJ databases">
        <title>Genome assemblies of Stephania.</title>
        <authorList>
            <person name="Yang L."/>
        </authorList>
    </citation>
    <scope>NUCLEOTIDE SEQUENCE [LARGE SCALE GENOMIC DNA]</scope>
    <source>
        <strain evidence="4">YNDBR</strain>
        <tissue evidence="4">Leaf</tissue>
    </source>
</reference>